<dbReference type="GO" id="GO:0003700">
    <property type="term" value="F:DNA-binding transcription factor activity"/>
    <property type="evidence" value="ECO:0007669"/>
    <property type="project" value="TreeGrafter"/>
</dbReference>
<dbReference type="Pfam" id="PF21313">
    <property type="entry name" value="EthR_C"/>
    <property type="match status" value="1"/>
</dbReference>
<gene>
    <name evidence="4" type="ORF">G7043_33550</name>
</gene>
<dbReference type="InterPro" id="IPR050109">
    <property type="entry name" value="HTH-type_TetR-like_transc_reg"/>
</dbReference>
<dbReference type="InterPro" id="IPR036271">
    <property type="entry name" value="Tet_transcr_reg_TetR-rel_C_sf"/>
</dbReference>
<reference evidence="4 5" key="1">
    <citation type="submission" date="2020-03" db="EMBL/GenBank/DDBJ databases">
        <title>Isolation and identification of active actinomycetes.</title>
        <authorList>
            <person name="Sun X."/>
        </authorList>
    </citation>
    <scope>NUCLEOTIDE SEQUENCE [LARGE SCALE GENOMIC DNA]</scope>
    <source>
        <strain evidence="4 5">NEAU-D13</strain>
    </source>
</reference>
<name>A0A7C9W389_9PSEU</name>
<feature type="DNA-binding region" description="H-T-H motif" evidence="2">
    <location>
        <begin position="37"/>
        <end position="56"/>
    </location>
</feature>
<dbReference type="Proteomes" id="UP000481360">
    <property type="component" value="Unassembled WGS sequence"/>
</dbReference>
<organism evidence="4 5">
    <name type="scientific">Lentzea alba</name>
    <dbReference type="NCBI Taxonomy" id="2714351"/>
    <lineage>
        <taxon>Bacteria</taxon>
        <taxon>Bacillati</taxon>
        <taxon>Actinomycetota</taxon>
        <taxon>Actinomycetes</taxon>
        <taxon>Pseudonocardiales</taxon>
        <taxon>Pseudonocardiaceae</taxon>
        <taxon>Lentzea</taxon>
    </lineage>
</organism>
<evidence type="ECO:0000313" key="4">
    <source>
        <dbReference type="EMBL" id="NGY63857.1"/>
    </source>
</evidence>
<evidence type="ECO:0000256" key="1">
    <source>
        <dbReference type="ARBA" id="ARBA00023125"/>
    </source>
</evidence>
<dbReference type="Gene3D" id="1.10.10.60">
    <property type="entry name" value="Homeodomain-like"/>
    <property type="match status" value="1"/>
</dbReference>
<dbReference type="SUPFAM" id="SSF48498">
    <property type="entry name" value="Tetracyclin repressor-like, C-terminal domain"/>
    <property type="match status" value="1"/>
</dbReference>
<dbReference type="GO" id="GO:0000976">
    <property type="term" value="F:transcription cis-regulatory region binding"/>
    <property type="evidence" value="ECO:0007669"/>
    <property type="project" value="TreeGrafter"/>
</dbReference>
<dbReference type="RefSeq" id="WP_166052670.1">
    <property type="nucleotide sequence ID" value="NZ_JAAMPJ010000011.1"/>
</dbReference>
<dbReference type="InterPro" id="IPR049397">
    <property type="entry name" value="EthR_C"/>
</dbReference>
<proteinExistence type="predicted"/>
<dbReference type="PANTHER" id="PTHR30055">
    <property type="entry name" value="HTH-TYPE TRANSCRIPTIONAL REGULATOR RUTR"/>
    <property type="match status" value="1"/>
</dbReference>
<dbReference type="EMBL" id="JAAMPJ010000011">
    <property type="protein sequence ID" value="NGY63857.1"/>
    <property type="molecule type" value="Genomic_DNA"/>
</dbReference>
<dbReference type="PRINTS" id="PR00455">
    <property type="entry name" value="HTHTETR"/>
</dbReference>
<keyword evidence="5" id="KW-1185">Reference proteome</keyword>
<evidence type="ECO:0000313" key="5">
    <source>
        <dbReference type="Proteomes" id="UP000481360"/>
    </source>
</evidence>
<comment type="caution">
    <text evidence="4">The sequence shown here is derived from an EMBL/GenBank/DDBJ whole genome shotgun (WGS) entry which is preliminary data.</text>
</comment>
<dbReference type="PANTHER" id="PTHR30055:SF184">
    <property type="entry name" value="HTH-TYPE TRANSCRIPTIONAL REGULATOR ETHR"/>
    <property type="match status" value="1"/>
</dbReference>
<sequence>MSPTGSRRKRSKGDLTSQAILDTAERLLETKSLDEIAVDELTSGAGISRSTFYFHFESREAVLYALSERVVEGLYDNAALWLRRGSEPPEDSIRRAIAGTVSLWRAHGPVLRAAVRARDTSELVRGFWSGVARRFIDSTATQIEIERDAGVAVPGPPTARSLATVLVSMNETMCYSLSLSRKSAARDREVVDTLTAVWLRSVYGVSR</sequence>
<accession>A0A7C9W389</accession>
<dbReference type="InterPro" id="IPR001647">
    <property type="entry name" value="HTH_TetR"/>
</dbReference>
<keyword evidence="1 2" id="KW-0238">DNA-binding</keyword>
<dbReference type="Gene3D" id="1.10.357.10">
    <property type="entry name" value="Tetracycline Repressor, domain 2"/>
    <property type="match status" value="1"/>
</dbReference>
<evidence type="ECO:0000256" key="2">
    <source>
        <dbReference type="PROSITE-ProRule" id="PRU00335"/>
    </source>
</evidence>
<protein>
    <submittedName>
        <fullName evidence="4">TetR/AcrR family transcriptional regulator</fullName>
    </submittedName>
</protein>
<dbReference type="AlphaFoldDB" id="A0A7C9W389"/>
<dbReference type="PROSITE" id="PS50977">
    <property type="entry name" value="HTH_TETR_2"/>
    <property type="match status" value="1"/>
</dbReference>
<evidence type="ECO:0000259" key="3">
    <source>
        <dbReference type="PROSITE" id="PS50977"/>
    </source>
</evidence>
<dbReference type="SUPFAM" id="SSF46689">
    <property type="entry name" value="Homeodomain-like"/>
    <property type="match status" value="1"/>
</dbReference>
<dbReference type="InterPro" id="IPR009057">
    <property type="entry name" value="Homeodomain-like_sf"/>
</dbReference>
<feature type="domain" description="HTH tetR-type" evidence="3">
    <location>
        <begin position="14"/>
        <end position="74"/>
    </location>
</feature>
<dbReference type="Pfam" id="PF00440">
    <property type="entry name" value="TetR_N"/>
    <property type="match status" value="1"/>
</dbReference>